<reference evidence="3" key="1">
    <citation type="submission" date="2016-04" db="EMBL/GenBank/DDBJ databases">
        <title>Cephalotus genome sequencing.</title>
        <authorList>
            <person name="Fukushima K."/>
            <person name="Hasebe M."/>
            <person name="Fang X."/>
        </authorList>
    </citation>
    <scope>NUCLEOTIDE SEQUENCE [LARGE SCALE GENOMIC DNA]</scope>
    <source>
        <strain evidence="3">cv. St1</strain>
    </source>
</reference>
<evidence type="ECO:0000313" key="3">
    <source>
        <dbReference type="Proteomes" id="UP000187406"/>
    </source>
</evidence>
<sequence>LRNNPPPWTNIHTQLIKQIKIYAKEIPCLHLPTHEALKIVETDASDIGYSGILKQLINNKEQLVQYTSGSWNNAQRNYATAKKEILATGLCIQKFQSDLLNQKFLIRVDCAAAGSILNKDVKNLASEQIFARSQGILSSFDFTIEHIKGDSNSLPDYLTRDFLQGPS</sequence>
<evidence type="ECO:0000259" key="1">
    <source>
        <dbReference type="Pfam" id="PF17919"/>
    </source>
</evidence>
<dbReference type="Proteomes" id="UP000187406">
    <property type="component" value="Unassembled WGS sequence"/>
</dbReference>
<organism evidence="2 3">
    <name type="scientific">Cephalotus follicularis</name>
    <name type="common">Albany pitcher plant</name>
    <dbReference type="NCBI Taxonomy" id="3775"/>
    <lineage>
        <taxon>Eukaryota</taxon>
        <taxon>Viridiplantae</taxon>
        <taxon>Streptophyta</taxon>
        <taxon>Embryophyta</taxon>
        <taxon>Tracheophyta</taxon>
        <taxon>Spermatophyta</taxon>
        <taxon>Magnoliopsida</taxon>
        <taxon>eudicotyledons</taxon>
        <taxon>Gunneridae</taxon>
        <taxon>Pentapetalae</taxon>
        <taxon>rosids</taxon>
        <taxon>fabids</taxon>
        <taxon>Oxalidales</taxon>
        <taxon>Cephalotaceae</taxon>
        <taxon>Cephalotus</taxon>
    </lineage>
</organism>
<proteinExistence type="predicted"/>
<dbReference type="SUPFAM" id="SSF56672">
    <property type="entry name" value="DNA/RNA polymerases"/>
    <property type="match status" value="1"/>
</dbReference>
<dbReference type="InterPro" id="IPR051320">
    <property type="entry name" value="Viral_Replic_Matur_Polypro"/>
</dbReference>
<dbReference type="EMBL" id="BDDD01000635">
    <property type="protein sequence ID" value="GAV68496.1"/>
    <property type="molecule type" value="Genomic_DNA"/>
</dbReference>
<keyword evidence="3" id="KW-1185">Reference proteome</keyword>
<dbReference type="OrthoDB" id="1914518at2759"/>
<dbReference type="InParanoid" id="A0A1Q3BKD7"/>
<feature type="non-terminal residue" evidence="2">
    <location>
        <position position="1"/>
    </location>
</feature>
<dbReference type="AlphaFoldDB" id="A0A1Q3BKD7"/>
<dbReference type="InterPro" id="IPR041577">
    <property type="entry name" value="RT_RNaseH_2"/>
</dbReference>
<accession>A0A1Q3BKD7</accession>
<evidence type="ECO:0000313" key="2">
    <source>
        <dbReference type="EMBL" id="GAV68496.1"/>
    </source>
</evidence>
<feature type="domain" description="Reverse transcriptase/retrotransposon-derived protein RNase H-like" evidence="1">
    <location>
        <begin position="8"/>
        <end position="106"/>
    </location>
</feature>
<dbReference type="PANTHER" id="PTHR33064">
    <property type="entry name" value="POL PROTEIN"/>
    <property type="match status" value="1"/>
</dbReference>
<gene>
    <name evidence="2" type="ORF">CFOL_v3_11999</name>
</gene>
<dbReference type="Gene3D" id="3.10.20.370">
    <property type="match status" value="1"/>
</dbReference>
<dbReference type="CDD" id="cd09274">
    <property type="entry name" value="RNase_HI_RT_Ty3"/>
    <property type="match status" value="1"/>
</dbReference>
<comment type="caution">
    <text evidence="2">The sequence shown here is derived from an EMBL/GenBank/DDBJ whole genome shotgun (WGS) entry which is preliminary data.</text>
</comment>
<name>A0A1Q3BKD7_CEPFO</name>
<protein>
    <recommendedName>
        <fullName evidence="1">Reverse transcriptase/retrotransposon-derived protein RNase H-like domain-containing protein</fullName>
    </recommendedName>
</protein>
<dbReference type="PANTHER" id="PTHR33064:SF37">
    <property type="entry name" value="RIBONUCLEASE H"/>
    <property type="match status" value="1"/>
</dbReference>
<dbReference type="InterPro" id="IPR043502">
    <property type="entry name" value="DNA/RNA_pol_sf"/>
</dbReference>
<dbReference type="Pfam" id="PF17919">
    <property type="entry name" value="RT_RNaseH_2"/>
    <property type="match status" value="1"/>
</dbReference>